<dbReference type="RefSeq" id="WP_073346206.1">
    <property type="nucleotide sequence ID" value="NZ_FQVH01000046.1"/>
</dbReference>
<dbReference type="EC" id="5.6.2.3" evidence="9"/>
<evidence type="ECO:0000256" key="4">
    <source>
        <dbReference type="ARBA" id="ARBA00022801"/>
    </source>
</evidence>
<evidence type="ECO:0000313" key="12">
    <source>
        <dbReference type="EMBL" id="SHF79950.1"/>
    </source>
</evidence>
<keyword evidence="5 12" id="KW-0347">Helicase</keyword>
<evidence type="ECO:0000256" key="8">
    <source>
        <dbReference type="ARBA" id="ARBA00023235"/>
    </source>
</evidence>
<evidence type="ECO:0000256" key="7">
    <source>
        <dbReference type="ARBA" id="ARBA00023125"/>
    </source>
</evidence>
<dbReference type="SUPFAM" id="SSF48024">
    <property type="entry name" value="N-terminal domain of DnaB helicase"/>
    <property type="match status" value="1"/>
</dbReference>
<evidence type="ECO:0000256" key="9">
    <source>
        <dbReference type="ARBA" id="ARBA00044969"/>
    </source>
</evidence>
<dbReference type="Proteomes" id="UP000184088">
    <property type="component" value="Unassembled WGS sequence"/>
</dbReference>
<proteinExistence type="inferred from homology"/>
<evidence type="ECO:0000259" key="11">
    <source>
        <dbReference type="PROSITE" id="PS51199"/>
    </source>
</evidence>
<dbReference type="Pfam" id="PF03796">
    <property type="entry name" value="DnaB_C"/>
    <property type="match status" value="1"/>
</dbReference>
<keyword evidence="4" id="KW-0378">Hydrolase</keyword>
<dbReference type="GO" id="GO:0005524">
    <property type="term" value="F:ATP binding"/>
    <property type="evidence" value="ECO:0007669"/>
    <property type="project" value="UniProtKB-KW"/>
</dbReference>
<evidence type="ECO:0000313" key="13">
    <source>
        <dbReference type="Proteomes" id="UP000184088"/>
    </source>
</evidence>
<gene>
    <name evidence="12" type="ORF">SAMN02746089_02571</name>
</gene>
<reference evidence="12 13" key="1">
    <citation type="submission" date="2016-11" db="EMBL/GenBank/DDBJ databases">
        <authorList>
            <person name="Jaros S."/>
            <person name="Januszkiewicz K."/>
            <person name="Wedrychowicz H."/>
        </authorList>
    </citation>
    <scope>NUCLEOTIDE SEQUENCE [LARGE SCALE GENOMIC DNA]</scope>
    <source>
        <strain evidence="12 13">DSM 17918</strain>
    </source>
</reference>
<keyword evidence="7" id="KW-0238">DNA-binding</keyword>
<dbReference type="STRING" id="1121256.SAMN02746089_02571"/>
<keyword evidence="3" id="KW-0547">Nucleotide-binding</keyword>
<dbReference type="SUPFAM" id="SSF52540">
    <property type="entry name" value="P-loop containing nucleoside triphosphate hydrolases"/>
    <property type="match status" value="1"/>
</dbReference>
<keyword evidence="6" id="KW-0067">ATP-binding</keyword>
<dbReference type="InterPro" id="IPR036185">
    <property type="entry name" value="DNA_heli_DnaB-like_N_sf"/>
</dbReference>
<dbReference type="PANTHER" id="PTHR30153:SF2">
    <property type="entry name" value="REPLICATIVE DNA HELICASE"/>
    <property type="match status" value="1"/>
</dbReference>
<evidence type="ECO:0000256" key="5">
    <source>
        <dbReference type="ARBA" id="ARBA00022806"/>
    </source>
</evidence>
<dbReference type="PANTHER" id="PTHR30153">
    <property type="entry name" value="REPLICATIVE DNA HELICASE DNAB"/>
    <property type="match status" value="1"/>
</dbReference>
<dbReference type="GO" id="GO:0043139">
    <property type="term" value="F:5'-3' DNA helicase activity"/>
    <property type="evidence" value="ECO:0007669"/>
    <property type="project" value="UniProtKB-EC"/>
</dbReference>
<dbReference type="EMBL" id="FQVH01000046">
    <property type="protein sequence ID" value="SHF79950.1"/>
    <property type="molecule type" value="Genomic_DNA"/>
</dbReference>
<dbReference type="GO" id="GO:0005829">
    <property type="term" value="C:cytosol"/>
    <property type="evidence" value="ECO:0007669"/>
    <property type="project" value="TreeGrafter"/>
</dbReference>
<comment type="catalytic activity">
    <reaction evidence="10">
        <text>ATP + H2O = ADP + phosphate + H(+)</text>
        <dbReference type="Rhea" id="RHEA:13065"/>
        <dbReference type="ChEBI" id="CHEBI:15377"/>
        <dbReference type="ChEBI" id="CHEBI:15378"/>
        <dbReference type="ChEBI" id="CHEBI:30616"/>
        <dbReference type="ChEBI" id="CHEBI:43474"/>
        <dbReference type="ChEBI" id="CHEBI:456216"/>
        <dbReference type="EC" id="5.6.2.3"/>
    </reaction>
</comment>
<evidence type="ECO:0000256" key="3">
    <source>
        <dbReference type="ARBA" id="ARBA00022741"/>
    </source>
</evidence>
<dbReference type="OrthoDB" id="9773982at2"/>
<dbReference type="Pfam" id="PF00772">
    <property type="entry name" value="DnaB"/>
    <property type="match status" value="1"/>
</dbReference>
<dbReference type="GO" id="GO:0006260">
    <property type="term" value="P:DNA replication"/>
    <property type="evidence" value="ECO:0007669"/>
    <property type="project" value="UniProtKB-KW"/>
</dbReference>
<organism evidence="12 13">
    <name type="scientific">Caldanaerobius fijiensis DSM 17918</name>
    <dbReference type="NCBI Taxonomy" id="1121256"/>
    <lineage>
        <taxon>Bacteria</taxon>
        <taxon>Bacillati</taxon>
        <taxon>Bacillota</taxon>
        <taxon>Clostridia</taxon>
        <taxon>Thermoanaerobacterales</taxon>
        <taxon>Thermoanaerobacteraceae</taxon>
        <taxon>Caldanaerobius</taxon>
    </lineage>
</organism>
<name>A0A1M5ELF3_9THEO</name>
<protein>
    <recommendedName>
        <fullName evidence="9">DNA 5'-3' helicase</fullName>
        <ecNumber evidence="9">5.6.2.3</ecNumber>
    </recommendedName>
</protein>
<keyword evidence="2" id="KW-0235">DNA replication</keyword>
<evidence type="ECO:0000256" key="10">
    <source>
        <dbReference type="ARBA" id="ARBA00048954"/>
    </source>
</evidence>
<evidence type="ECO:0000256" key="6">
    <source>
        <dbReference type="ARBA" id="ARBA00022840"/>
    </source>
</evidence>
<comment type="similarity">
    <text evidence="1">Belongs to the helicase family. DnaB subfamily.</text>
</comment>
<keyword evidence="13" id="KW-1185">Reference proteome</keyword>
<feature type="domain" description="SF4 helicase" evidence="11">
    <location>
        <begin position="153"/>
        <end position="412"/>
    </location>
</feature>
<dbReference type="PROSITE" id="PS51199">
    <property type="entry name" value="SF4_HELICASE"/>
    <property type="match status" value="1"/>
</dbReference>
<dbReference type="AlphaFoldDB" id="A0A1M5ELF3"/>
<keyword evidence="8" id="KW-0413">Isomerase</keyword>
<dbReference type="InterPro" id="IPR007693">
    <property type="entry name" value="DNA_helicase_DnaB-like_N"/>
</dbReference>
<dbReference type="Gene3D" id="1.10.860.10">
    <property type="entry name" value="DNAb Helicase, Chain A"/>
    <property type="match status" value="1"/>
</dbReference>
<dbReference type="InterPro" id="IPR016136">
    <property type="entry name" value="DNA_helicase_N/primase_C"/>
</dbReference>
<evidence type="ECO:0000256" key="1">
    <source>
        <dbReference type="ARBA" id="ARBA00008428"/>
    </source>
</evidence>
<dbReference type="InterPro" id="IPR007694">
    <property type="entry name" value="DNA_helicase_DnaB-like_C"/>
</dbReference>
<dbReference type="GO" id="GO:0016787">
    <property type="term" value="F:hydrolase activity"/>
    <property type="evidence" value="ECO:0007669"/>
    <property type="project" value="UniProtKB-KW"/>
</dbReference>
<accession>A0A1M5ELF3</accession>
<dbReference type="InterPro" id="IPR027417">
    <property type="entry name" value="P-loop_NTPase"/>
</dbReference>
<dbReference type="Gene3D" id="3.40.50.300">
    <property type="entry name" value="P-loop containing nucleotide triphosphate hydrolases"/>
    <property type="match status" value="1"/>
</dbReference>
<sequence>MSDMEREVLGAILFQPEENEAYLETLTADDFFDPRNRAVFSAVKKIKAKGLVPDLPTVTEFLPDYRTYLTGLVVKSVVVNMDMHVQMLKDRAAKRKLAQEMKRFMDELQDPLKSADEIAASAVEKFTSLFTASRERTITEQAISEVDLLTARAKRGESQIKTSLQAINDISDMLEQPDYTIIAARPAAGKTALMLQIAVDMALQRKKALIFSLEMTPEQLIERMIARFTGIPNRKLRKGKIYDDDWEKIAKAVDLISSLPIKIDEEARTAEEIYAKALKVAKQEGVDVVFVDYVQFISTKEKFVRKNDEIAKVSKTLADIKAKLHVPVIALAQLNRAAEAQDEPSLANLKESGQLEQDADNVLILWDDDEYVSDGAMQYVELYIRKYRNGETGKKKLAFNKDKQEFWDVVEK</sequence>
<evidence type="ECO:0000256" key="2">
    <source>
        <dbReference type="ARBA" id="ARBA00022705"/>
    </source>
</evidence>
<dbReference type="GO" id="GO:0003677">
    <property type="term" value="F:DNA binding"/>
    <property type="evidence" value="ECO:0007669"/>
    <property type="project" value="UniProtKB-KW"/>
</dbReference>